<comment type="caution">
    <text evidence="2">The sequence shown here is derived from an EMBL/GenBank/DDBJ whole genome shotgun (WGS) entry which is preliminary data.</text>
</comment>
<proteinExistence type="predicted"/>
<dbReference type="EMBL" id="JABSNW010000002">
    <property type="protein sequence ID" value="KAL2890137.1"/>
    <property type="molecule type" value="Genomic_DNA"/>
</dbReference>
<evidence type="ECO:0000313" key="3">
    <source>
        <dbReference type="Proteomes" id="UP001610728"/>
    </source>
</evidence>
<feature type="transmembrane region" description="Helical" evidence="1">
    <location>
        <begin position="31"/>
        <end position="52"/>
    </location>
</feature>
<evidence type="ECO:0000313" key="2">
    <source>
        <dbReference type="EMBL" id="KAL2890137.1"/>
    </source>
</evidence>
<keyword evidence="1" id="KW-0812">Transmembrane</keyword>
<evidence type="ECO:0000256" key="1">
    <source>
        <dbReference type="SAM" id="Phobius"/>
    </source>
</evidence>
<feature type="transmembrane region" description="Helical" evidence="1">
    <location>
        <begin position="73"/>
        <end position="93"/>
    </location>
</feature>
<keyword evidence="3" id="KW-1185">Reference proteome</keyword>
<dbReference type="RefSeq" id="XP_070861317.1">
    <property type="nucleotide sequence ID" value="XM_071007079.1"/>
</dbReference>
<dbReference type="Proteomes" id="UP001610728">
    <property type="component" value="Unassembled WGS sequence"/>
</dbReference>
<dbReference type="GeneID" id="98116312"/>
<sequence length="121" mass="13490">MDAFNISSLRVDRFHIDSSMFSSEDQILNSLWIGLMGIETLMVVGVVCQSLAKRFTSKTSPQPVGLDINQQQTVYKYFYFLLPFAYSSGASISRAEANLTAPVFSGLYFFLLVFTSACRSS</sequence>
<keyword evidence="1" id="KW-1133">Transmembrane helix</keyword>
<gene>
    <name evidence="2" type="ORF">HOO65_020679</name>
</gene>
<organism evidence="2 3">
    <name type="scientific">Ceratocystis lukuohia</name>
    <dbReference type="NCBI Taxonomy" id="2019550"/>
    <lineage>
        <taxon>Eukaryota</taxon>
        <taxon>Fungi</taxon>
        <taxon>Dikarya</taxon>
        <taxon>Ascomycota</taxon>
        <taxon>Pezizomycotina</taxon>
        <taxon>Sordariomycetes</taxon>
        <taxon>Hypocreomycetidae</taxon>
        <taxon>Microascales</taxon>
        <taxon>Ceratocystidaceae</taxon>
        <taxon>Ceratocystis</taxon>
    </lineage>
</organism>
<feature type="transmembrane region" description="Helical" evidence="1">
    <location>
        <begin position="99"/>
        <end position="118"/>
    </location>
</feature>
<protein>
    <submittedName>
        <fullName evidence="2">Uncharacterized protein</fullName>
    </submittedName>
</protein>
<name>A0ABR4MPB6_9PEZI</name>
<reference evidence="2 3" key="1">
    <citation type="submission" date="2020-05" db="EMBL/GenBank/DDBJ databases">
        <title>Ceratocystis lukuohia genome.</title>
        <authorList>
            <person name="Harrington T.C."/>
            <person name="Kim K."/>
            <person name="Mayers C.G."/>
        </authorList>
    </citation>
    <scope>NUCLEOTIDE SEQUENCE [LARGE SCALE GENOMIC DNA]</scope>
    <source>
        <strain evidence="2 3">C4212</strain>
    </source>
</reference>
<accession>A0ABR4MPB6</accession>
<keyword evidence="1" id="KW-0472">Membrane</keyword>